<evidence type="ECO:0000313" key="4">
    <source>
        <dbReference type="Proteomes" id="UP001230496"/>
    </source>
</evidence>
<protein>
    <submittedName>
        <fullName evidence="3">VWA domain-containing protein</fullName>
    </submittedName>
</protein>
<gene>
    <name evidence="3" type="ORF">QYS49_36735</name>
</gene>
<dbReference type="CDD" id="cd01465">
    <property type="entry name" value="vWA_subgroup"/>
    <property type="match status" value="1"/>
</dbReference>
<dbReference type="PANTHER" id="PTHR10579">
    <property type="entry name" value="CALCIUM-ACTIVATED CHLORIDE CHANNEL REGULATOR"/>
    <property type="match status" value="1"/>
</dbReference>
<feature type="signal peptide" evidence="1">
    <location>
        <begin position="1"/>
        <end position="21"/>
    </location>
</feature>
<keyword evidence="4" id="KW-1185">Reference proteome</keyword>
<sequence length="488" mass="53917">MKKITKLSSLFLLLFIFSCHSNYEDGYGPDYSAESYYNEGDQYIDNGENPFISTSEQNVSTFSIDADGGSYANSRRFLTQESNLPPNGAVRIEEFINYFDLNYPQPTDGSPIAANGEVAKCPWKPEHKLIRIGIQGKDIPESQLPASNYVFLIDVSGSMSSKDKLQLLKQGFNLLVDKLTSQDKIAIVTYAGQAGLLLESTSGDQKGKIKEAINSLGSGGSTAGADGIITAYNIALDNFIEGGNNRIILGTDGDFNVGISDREELITLIEGKRDNGIFLTTLGVGRGNLNEGTLEQIANKGNGTYEYIDNVEQLKKVFIYEKNKFYTVAKDVKVQVDFNAEIVDAYRLIGYENRILNEEDFEDDSEDAGELGAGQSITAIYEIIPNPAVGFETGRTFSIDMRYKLPDNTTSVPFELDIVDEDKSFAQSSDYMKFTASVAAFGMQLIDSQFKGTASYQDINDWLYQTNLDDPYGYKEELKSLVNKASQL</sequence>
<dbReference type="PROSITE" id="PS50234">
    <property type="entry name" value="VWFA"/>
    <property type="match status" value="1"/>
</dbReference>
<feature type="domain" description="VWFA" evidence="2">
    <location>
        <begin position="148"/>
        <end position="323"/>
    </location>
</feature>
<evidence type="ECO:0000256" key="1">
    <source>
        <dbReference type="SAM" id="SignalP"/>
    </source>
</evidence>
<dbReference type="KEGG" id="msaa:QYS49_36735"/>
<feature type="chain" id="PRO_5041309917" evidence="1">
    <location>
        <begin position="22"/>
        <end position="488"/>
    </location>
</feature>
<dbReference type="PROSITE" id="PS51257">
    <property type="entry name" value="PROKAR_LIPOPROTEIN"/>
    <property type="match status" value="1"/>
</dbReference>
<dbReference type="InterPro" id="IPR002035">
    <property type="entry name" value="VWF_A"/>
</dbReference>
<dbReference type="InterPro" id="IPR036465">
    <property type="entry name" value="vWFA_dom_sf"/>
</dbReference>
<dbReference type="Gene3D" id="3.40.50.410">
    <property type="entry name" value="von Willebrand factor, type A domain"/>
    <property type="match status" value="1"/>
</dbReference>
<dbReference type="PANTHER" id="PTHR10579:SF43">
    <property type="entry name" value="ZINC FINGER (C3HC4-TYPE RING FINGER) FAMILY PROTEIN"/>
    <property type="match status" value="1"/>
</dbReference>
<dbReference type="RefSeq" id="WP_308347644.1">
    <property type="nucleotide sequence ID" value="NZ_CP129971.1"/>
</dbReference>
<reference evidence="3 4" key="1">
    <citation type="submission" date="2023-08" db="EMBL/GenBank/DDBJ databases">
        <title>Comparative genomics and taxonomic characterization of three novel marine species of genus Marivirga.</title>
        <authorList>
            <person name="Muhammad N."/>
            <person name="Kim S.-G."/>
        </authorList>
    </citation>
    <scope>NUCLEOTIDE SEQUENCE [LARGE SCALE GENOMIC DNA]</scope>
    <source>
        <strain evidence="3 4">BDSF4-3</strain>
    </source>
</reference>
<name>A0AA51N8Z1_9BACT</name>
<dbReference type="Proteomes" id="UP001230496">
    <property type="component" value="Chromosome"/>
</dbReference>
<dbReference type="Pfam" id="PF00092">
    <property type="entry name" value="VWA"/>
    <property type="match status" value="1"/>
</dbReference>
<organism evidence="3 4">
    <name type="scientific">Marivirga salinarum</name>
    <dbReference type="NCBI Taxonomy" id="3059078"/>
    <lineage>
        <taxon>Bacteria</taxon>
        <taxon>Pseudomonadati</taxon>
        <taxon>Bacteroidota</taxon>
        <taxon>Cytophagia</taxon>
        <taxon>Cytophagales</taxon>
        <taxon>Marivirgaceae</taxon>
        <taxon>Marivirga</taxon>
    </lineage>
</organism>
<dbReference type="SUPFAM" id="SSF53300">
    <property type="entry name" value="vWA-like"/>
    <property type="match status" value="1"/>
</dbReference>
<accession>A0AA51N8Z1</accession>
<dbReference type="InterPro" id="IPR051266">
    <property type="entry name" value="CLCR"/>
</dbReference>
<dbReference type="EMBL" id="CP129971">
    <property type="protein sequence ID" value="WMN10987.1"/>
    <property type="molecule type" value="Genomic_DNA"/>
</dbReference>
<proteinExistence type="predicted"/>
<dbReference type="InterPro" id="IPR021908">
    <property type="entry name" value="YfbK_C"/>
</dbReference>
<dbReference type="Pfam" id="PF12450">
    <property type="entry name" value="vWF_A"/>
    <property type="match status" value="1"/>
</dbReference>
<keyword evidence="1" id="KW-0732">Signal</keyword>
<evidence type="ECO:0000313" key="3">
    <source>
        <dbReference type="EMBL" id="WMN10987.1"/>
    </source>
</evidence>
<evidence type="ECO:0000259" key="2">
    <source>
        <dbReference type="PROSITE" id="PS50234"/>
    </source>
</evidence>
<dbReference type="SMART" id="SM00327">
    <property type="entry name" value="VWA"/>
    <property type="match status" value="1"/>
</dbReference>
<dbReference type="AlphaFoldDB" id="A0AA51N8Z1"/>
<dbReference type="InterPro" id="IPR022156">
    <property type="entry name" value="Uncharacterised_YfbK_N"/>
</dbReference>
<dbReference type="Pfam" id="PF12034">
    <property type="entry name" value="YfbK_C"/>
    <property type="match status" value="1"/>
</dbReference>